<reference evidence="2" key="1">
    <citation type="journal article" date="2019" name="Int. J. Syst. Evol. Microbiol.">
        <title>The Global Catalogue of Microorganisms (GCM) 10K type strain sequencing project: providing services to taxonomists for standard genome sequencing and annotation.</title>
        <authorList>
            <consortium name="The Broad Institute Genomics Platform"/>
            <consortium name="The Broad Institute Genome Sequencing Center for Infectious Disease"/>
            <person name="Wu L."/>
            <person name="Ma J."/>
        </authorList>
    </citation>
    <scope>NUCLEOTIDE SEQUENCE [LARGE SCALE GENOMIC DNA]</scope>
    <source>
        <strain evidence="2">JCM 3389</strain>
    </source>
</reference>
<protein>
    <recommendedName>
        <fullName evidence="3">Lipoprotein</fullName>
    </recommendedName>
</protein>
<gene>
    <name evidence="1" type="ORF">ACFSJE_07625</name>
</gene>
<evidence type="ECO:0008006" key="3">
    <source>
        <dbReference type="Google" id="ProtNLM"/>
    </source>
</evidence>
<sequence length="156" mass="17348">MTRTLLYLFLLCCIISCDSKKEIDCSAVLCDVANNSVYIQFIDSETDENLLDNETILEETIDVKDMGNTEVPFITADHPDYGKILLFSLSPTPYGNKSFTITFEGGSPFTISFATSYIEGGCCGPFTAIDDIEISTYTHEYSERGYLPLEVTILVD</sequence>
<evidence type="ECO:0000313" key="1">
    <source>
        <dbReference type="EMBL" id="MFD2099635.1"/>
    </source>
</evidence>
<dbReference type="EMBL" id="JBHUHU010000003">
    <property type="protein sequence ID" value="MFD2099635.1"/>
    <property type="molecule type" value="Genomic_DNA"/>
</dbReference>
<dbReference type="RefSeq" id="WP_379830393.1">
    <property type="nucleotide sequence ID" value="NZ_JBHUHU010000003.1"/>
</dbReference>
<comment type="caution">
    <text evidence="1">The sequence shown here is derived from an EMBL/GenBank/DDBJ whole genome shotgun (WGS) entry which is preliminary data.</text>
</comment>
<name>A0ABW4XX19_9FLAO</name>
<keyword evidence="2" id="KW-1185">Reference proteome</keyword>
<evidence type="ECO:0000313" key="2">
    <source>
        <dbReference type="Proteomes" id="UP001597342"/>
    </source>
</evidence>
<dbReference type="Proteomes" id="UP001597342">
    <property type="component" value="Unassembled WGS sequence"/>
</dbReference>
<proteinExistence type="predicted"/>
<organism evidence="1 2">
    <name type="scientific">Flagellimonas iocasae</name>
    <dbReference type="NCBI Taxonomy" id="2055905"/>
    <lineage>
        <taxon>Bacteria</taxon>
        <taxon>Pseudomonadati</taxon>
        <taxon>Bacteroidota</taxon>
        <taxon>Flavobacteriia</taxon>
        <taxon>Flavobacteriales</taxon>
        <taxon>Flavobacteriaceae</taxon>
        <taxon>Flagellimonas</taxon>
    </lineage>
</organism>
<accession>A0ABW4XX19</accession>